<evidence type="ECO:0000256" key="1">
    <source>
        <dbReference type="SAM" id="SignalP"/>
    </source>
</evidence>
<dbReference type="Pfam" id="PF11220">
    <property type="entry name" value="DUF3015"/>
    <property type="match status" value="1"/>
</dbReference>
<dbReference type="RefSeq" id="WP_115895939.1">
    <property type="nucleotide sequence ID" value="NZ_QUNG01000001.1"/>
</dbReference>
<evidence type="ECO:0000313" key="3">
    <source>
        <dbReference type="Proteomes" id="UP000256542"/>
    </source>
</evidence>
<dbReference type="EMBL" id="QUNG01000001">
    <property type="protein sequence ID" value="REG86686.1"/>
    <property type="molecule type" value="Genomic_DNA"/>
</dbReference>
<proteinExistence type="predicted"/>
<keyword evidence="3" id="KW-1185">Reference proteome</keyword>
<comment type="caution">
    <text evidence="2">The sequence shown here is derived from an EMBL/GenBank/DDBJ whole genome shotgun (WGS) entry which is preliminary data.</text>
</comment>
<gene>
    <name evidence="2" type="ORF">DFP81_101251</name>
</gene>
<dbReference type="OrthoDB" id="334910at2"/>
<dbReference type="Proteomes" id="UP000256542">
    <property type="component" value="Unassembled WGS sequence"/>
</dbReference>
<dbReference type="AlphaFoldDB" id="A0A3E0DTG5"/>
<protein>
    <submittedName>
        <fullName evidence="2">DUF3015 family protein</fullName>
    </submittedName>
</protein>
<dbReference type="InterPro" id="IPR021383">
    <property type="entry name" value="DUF3015"/>
</dbReference>
<organism evidence="2 3">
    <name type="scientific">Marinomonas pollencensis</name>
    <dbReference type="NCBI Taxonomy" id="491954"/>
    <lineage>
        <taxon>Bacteria</taxon>
        <taxon>Pseudomonadati</taxon>
        <taxon>Pseudomonadota</taxon>
        <taxon>Gammaproteobacteria</taxon>
        <taxon>Oceanospirillales</taxon>
        <taxon>Oceanospirillaceae</taxon>
        <taxon>Marinomonas</taxon>
    </lineage>
</organism>
<name>A0A3E0DTG5_9GAMM</name>
<sequence>MKKLILSAVIATASVSSFAASHGPAGCGLGTAVVFQDANEWYEHVMAATTNATSGNQTFGMTSGTLGCEDANGPLADGIAMFLNENLEPLATDMAKGDGETLNALADLMGVEGADKAIFNEQMQSHFDTVFADAQATPTTAYDGIMSVMSDSKELSKYLG</sequence>
<feature type="chain" id="PRO_5017717927" evidence="1">
    <location>
        <begin position="20"/>
        <end position="160"/>
    </location>
</feature>
<reference evidence="2 3" key="1">
    <citation type="submission" date="2018-08" db="EMBL/GenBank/DDBJ databases">
        <title>Genomic Encyclopedia of Type Strains, Phase III (KMG-III): the genomes of soil and plant-associated and newly described type strains.</title>
        <authorList>
            <person name="Whitman W."/>
        </authorList>
    </citation>
    <scope>NUCLEOTIDE SEQUENCE [LARGE SCALE GENOMIC DNA]</scope>
    <source>
        <strain evidence="2 3">CECT 7375</strain>
    </source>
</reference>
<keyword evidence="1" id="KW-0732">Signal</keyword>
<accession>A0A3E0DTG5</accession>
<feature type="signal peptide" evidence="1">
    <location>
        <begin position="1"/>
        <end position="19"/>
    </location>
</feature>
<evidence type="ECO:0000313" key="2">
    <source>
        <dbReference type="EMBL" id="REG86686.1"/>
    </source>
</evidence>